<dbReference type="PANTHER" id="PTHR43768:SF3">
    <property type="entry name" value="TREHALOSE 6-PHOSPHATE PHOSPHATASE"/>
    <property type="match status" value="1"/>
</dbReference>
<dbReference type="InterPro" id="IPR003337">
    <property type="entry name" value="Trehalose_PPase"/>
</dbReference>
<evidence type="ECO:0000256" key="3">
    <source>
        <dbReference type="RuleBase" id="RU361117"/>
    </source>
</evidence>
<dbReference type="InterPro" id="IPR036412">
    <property type="entry name" value="HAD-like_sf"/>
</dbReference>
<dbReference type="Gene3D" id="3.40.50.1000">
    <property type="entry name" value="HAD superfamily/HAD-like"/>
    <property type="match status" value="1"/>
</dbReference>
<dbReference type="InterPro" id="IPR044651">
    <property type="entry name" value="OTSB-like"/>
</dbReference>
<evidence type="ECO:0000313" key="5">
    <source>
        <dbReference type="Proteomes" id="UP000552045"/>
    </source>
</evidence>
<dbReference type="AlphaFoldDB" id="A0A7Y9EWM7"/>
<dbReference type="Pfam" id="PF02358">
    <property type="entry name" value="Trehalose_PPase"/>
    <property type="match status" value="1"/>
</dbReference>
<comment type="pathway">
    <text evidence="3">Glycan biosynthesis; trehalose biosynthesis.</text>
</comment>
<organism evidence="4 5">
    <name type="scientific">Microbacterium pseudoresistens</name>
    <dbReference type="NCBI Taxonomy" id="640634"/>
    <lineage>
        <taxon>Bacteria</taxon>
        <taxon>Bacillati</taxon>
        <taxon>Actinomycetota</taxon>
        <taxon>Actinomycetes</taxon>
        <taxon>Micrococcales</taxon>
        <taxon>Microbacteriaceae</taxon>
        <taxon>Microbacterium</taxon>
    </lineage>
</organism>
<dbReference type="InterPro" id="IPR023214">
    <property type="entry name" value="HAD_sf"/>
</dbReference>
<name>A0A7Y9EWM7_9MICO</name>
<dbReference type="Proteomes" id="UP000552045">
    <property type="component" value="Unassembled WGS sequence"/>
</dbReference>
<dbReference type="RefSeq" id="WP_179434064.1">
    <property type="nucleotide sequence ID" value="NZ_BAABLC010000002.1"/>
</dbReference>
<evidence type="ECO:0000313" key="4">
    <source>
        <dbReference type="EMBL" id="NYD55171.1"/>
    </source>
</evidence>
<proteinExistence type="inferred from homology"/>
<dbReference type="GO" id="GO:0046872">
    <property type="term" value="F:metal ion binding"/>
    <property type="evidence" value="ECO:0007669"/>
    <property type="project" value="UniProtKB-KW"/>
</dbReference>
<dbReference type="EC" id="3.1.3.12" evidence="3"/>
<gene>
    <name evidence="4" type="ORF">BKA02_002226</name>
</gene>
<keyword evidence="1 3" id="KW-0378">Hydrolase</keyword>
<dbReference type="UniPathway" id="UPA00299"/>
<evidence type="ECO:0000256" key="1">
    <source>
        <dbReference type="ARBA" id="ARBA00022801"/>
    </source>
</evidence>
<evidence type="ECO:0000256" key="2">
    <source>
        <dbReference type="ARBA" id="ARBA00024179"/>
    </source>
</evidence>
<dbReference type="EMBL" id="JACCBH010000001">
    <property type="protein sequence ID" value="NYD55171.1"/>
    <property type="molecule type" value="Genomic_DNA"/>
</dbReference>
<dbReference type="GO" id="GO:0004805">
    <property type="term" value="F:trehalose-phosphatase activity"/>
    <property type="evidence" value="ECO:0007669"/>
    <property type="project" value="UniProtKB-EC"/>
</dbReference>
<dbReference type="Gene3D" id="3.30.70.1020">
    <property type="entry name" value="Trehalose-6-phosphate phosphatase related protein, domain 2"/>
    <property type="match status" value="1"/>
</dbReference>
<comment type="caution">
    <text evidence="4">The sequence shown here is derived from an EMBL/GenBank/DDBJ whole genome shotgun (WGS) entry which is preliminary data.</text>
</comment>
<keyword evidence="5" id="KW-1185">Reference proteome</keyword>
<comment type="catalytic activity">
    <reaction evidence="3">
        <text>alpha,alpha-trehalose 6-phosphate + H2O = alpha,alpha-trehalose + phosphate</text>
        <dbReference type="Rhea" id="RHEA:23420"/>
        <dbReference type="ChEBI" id="CHEBI:15377"/>
        <dbReference type="ChEBI" id="CHEBI:16551"/>
        <dbReference type="ChEBI" id="CHEBI:43474"/>
        <dbReference type="ChEBI" id="CHEBI:58429"/>
        <dbReference type="EC" id="3.1.3.12"/>
    </reaction>
</comment>
<keyword evidence="3" id="KW-0479">Metal-binding</keyword>
<keyword evidence="3" id="KW-0460">Magnesium</keyword>
<comment type="similarity">
    <text evidence="3">Belongs to the trehalose phosphatase family.</text>
</comment>
<dbReference type="SUPFAM" id="SSF56784">
    <property type="entry name" value="HAD-like"/>
    <property type="match status" value="1"/>
</dbReference>
<comment type="function">
    <text evidence="2 3">Removes the phosphate from trehalose 6-phosphate to produce free trehalose.</text>
</comment>
<dbReference type="PANTHER" id="PTHR43768">
    <property type="entry name" value="TREHALOSE 6-PHOSPHATE PHOSPHATASE"/>
    <property type="match status" value="1"/>
</dbReference>
<dbReference type="NCBIfam" id="TIGR00685">
    <property type="entry name" value="T6PP"/>
    <property type="match status" value="1"/>
</dbReference>
<comment type="cofactor">
    <cofactor evidence="3">
        <name>Mg(2+)</name>
        <dbReference type="ChEBI" id="CHEBI:18420"/>
    </cofactor>
</comment>
<reference evidence="4 5" key="1">
    <citation type="submission" date="2020-07" db="EMBL/GenBank/DDBJ databases">
        <title>Sequencing the genomes of 1000 actinobacteria strains.</title>
        <authorList>
            <person name="Klenk H.-P."/>
        </authorList>
    </citation>
    <scope>NUCLEOTIDE SEQUENCE [LARGE SCALE GENOMIC DNA]</scope>
    <source>
        <strain evidence="4 5">DSM 22185</strain>
    </source>
</reference>
<protein>
    <recommendedName>
        <fullName evidence="3">Trehalose 6-phosphate phosphatase</fullName>
        <ecNumber evidence="3">3.1.3.12</ecNumber>
    </recommendedName>
</protein>
<sequence length="263" mass="27869">MAIDWTPGTADPALRALAATARLVVALDFDGTVSVHVDDPMSARALPGIADAVAALAALPDTQVAFVSGRSMNDLQVISEHTDDSPVILVGSHGAQYWFPGEGEDDGEGEPPADAAEIAAEVRAVFAPYAGVEYEPKTYGFGVHGRMAAPADEERAFADVDAWAARRIPAWRRRNGKHILEFSWRAEGKDAAIARLRERFAATAVFFAGDDVTDEDALAALAPQDLGVRVGGGQTAATLRVDGPQQMPALLVALARERRAAQE</sequence>
<dbReference type="GO" id="GO:0005992">
    <property type="term" value="P:trehalose biosynthetic process"/>
    <property type="evidence" value="ECO:0007669"/>
    <property type="project" value="UniProtKB-UniPathway"/>
</dbReference>
<accession>A0A7Y9EWM7</accession>